<keyword evidence="3" id="KW-1185">Reference proteome</keyword>
<gene>
    <name evidence="2" type="ORF">LKD28_03075</name>
</gene>
<sequence length="188" mass="21340">MHWFAVGCKLIGIICVLGGCVTMGILRAMAIRRRVKEMQEYARVLSVATAELRYRRDILAQVFVRVAKKCRQPYAAWLSELSQALMEAQQRQAYSYTEVAADFDQIWIEHADKLYESSGLKQEDMEYIYNLGQTIGYLDVQAQEEGLALLQADLGRHIRELEAEAKDRMRLSLVVGSVAGVLLIIILI</sequence>
<feature type="transmembrane region" description="Helical" evidence="1">
    <location>
        <begin position="169"/>
        <end position="187"/>
    </location>
</feature>
<evidence type="ECO:0000256" key="1">
    <source>
        <dbReference type="SAM" id="Phobius"/>
    </source>
</evidence>
<evidence type="ECO:0000313" key="2">
    <source>
        <dbReference type="EMBL" id="MCC2218014.1"/>
    </source>
</evidence>
<protein>
    <submittedName>
        <fullName evidence="2">Stage III sporulation protein AB</fullName>
    </submittedName>
</protein>
<dbReference type="Pfam" id="PF09548">
    <property type="entry name" value="Spore_III_AB"/>
    <property type="match status" value="1"/>
</dbReference>
<proteinExistence type="predicted"/>
<keyword evidence="1" id="KW-1133">Transmembrane helix</keyword>
<evidence type="ECO:0000313" key="3">
    <source>
        <dbReference type="Proteomes" id="UP001198495"/>
    </source>
</evidence>
<dbReference type="InterPro" id="IPR014198">
    <property type="entry name" value="Spore_III_AB"/>
</dbReference>
<reference evidence="2 3" key="1">
    <citation type="submission" date="2021-10" db="EMBL/GenBank/DDBJ databases">
        <title>Anaerobic single-cell dispensing facilitates the cultivation of human gut bacteria.</title>
        <authorList>
            <person name="Afrizal A."/>
        </authorList>
    </citation>
    <scope>NUCLEOTIDE SEQUENCE [LARGE SCALE GENOMIC DNA]</scope>
    <source>
        <strain evidence="2 3">CLA-AA-H212</strain>
    </source>
</reference>
<keyword evidence="1" id="KW-0812">Transmembrane</keyword>
<name>A0ABS8FM69_9FIRM</name>
<keyword evidence="1" id="KW-0472">Membrane</keyword>
<accession>A0ABS8FM69</accession>
<dbReference type="EMBL" id="JAJEQT010000001">
    <property type="protein sequence ID" value="MCC2218014.1"/>
    <property type="molecule type" value="Genomic_DNA"/>
</dbReference>
<organism evidence="2 3">
    <name type="scientific">Coprococcus hominis</name>
    <name type="common">ex Arizal et al. 2022</name>
    <dbReference type="NCBI Taxonomy" id="2881262"/>
    <lineage>
        <taxon>Bacteria</taxon>
        <taxon>Bacillati</taxon>
        <taxon>Bacillota</taxon>
        <taxon>Clostridia</taxon>
        <taxon>Lachnospirales</taxon>
        <taxon>Lachnospiraceae</taxon>
        <taxon>Coprococcus</taxon>
    </lineage>
</organism>
<dbReference type="Proteomes" id="UP001198495">
    <property type="component" value="Unassembled WGS sequence"/>
</dbReference>
<comment type="caution">
    <text evidence="2">The sequence shown here is derived from an EMBL/GenBank/DDBJ whole genome shotgun (WGS) entry which is preliminary data.</text>
</comment>
<feature type="transmembrane region" description="Helical" evidence="1">
    <location>
        <begin position="6"/>
        <end position="26"/>
    </location>
</feature>